<accession>A0A7X5R0U3</accession>
<dbReference type="GO" id="GO:0016705">
    <property type="term" value="F:oxidoreductase activity, acting on paired donors, with incorporation or reduction of molecular oxygen"/>
    <property type="evidence" value="ECO:0007669"/>
    <property type="project" value="InterPro"/>
</dbReference>
<comment type="similarity">
    <text evidence="1">To bacterial alkanal monooxygenase alpha and beta chains.</text>
</comment>
<reference evidence="3 4" key="1">
    <citation type="submission" date="2020-02" db="EMBL/GenBank/DDBJ databases">
        <title>Sequencing the genomes of 1000 actinobacteria strains.</title>
        <authorList>
            <person name="Klenk H.-P."/>
        </authorList>
    </citation>
    <scope>NUCLEOTIDE SEQUENCE [LARGE SCALE GENOMIC DNA]</scope>
    <source>
        <strain evidence="3 4">DSM 27960</strain>
    </source>
</reference>
<dbReference type="GO" id="GO:0005829">
    <property type="term" value="C:cytosol"/>
    <property type="evidence" value="ECO:0007669"/>
    <property type="project" value="TreeGrafter"/>
</dbReference>
<dbReference type="EMBL" id="JAAMOX010000001">
    <property type="protein sequence ID" value="NIH53568.1"/>
    <property type="molecule type" value="Genomic_DNA"/>
</dbReference>
<dbReference type="InterPro" id="IPR011251">
    <property type="entry name" value="Luciferase-like_dom"/>
</dbReference>
<dbReference type="InterPro" id="IPR036661">
    <property type="entry name" value="Luciferase-like_sf"/>
</dbReference>
<proteinExistence type="predicted"/>
<feature type="domain" description="Luciferase-like" evidence="2">
    <location>
        <begin position="1"/>
        <end position="251"/>
    </location>
</feature>
<dbReference type="Pfam" id="PF00296">
    <property type="entry name" value="Bac_luciferase"/>
    <property type="match status" value="1"/>
</dbReference>
<dbReference type="PANTHER" id="PTHR30137:SF6">
    <property type="entry name" value="LUCIFERASE-LIKE MONOOXYGENASE"/>
    <property type="match status" value="1"/>
</dbReference>
<dbReference type="Gene3D" id="3.20.20.30">
    <property type="entry name" value="Luciferase-like domain"/>
    <property type="match status" value="1"/>
</dbReference>
<dbReference type="InterPro" id="IPR019949">
    <property type="entry name" value="CmoO-like"/>
</dbReference>
<evidence type="ECO:0000259" key="2">
    <source>
        <dbReference type="Pfam" id="PF00296"/>
    </source>
</evidence>
<comment type="caution">
    <text evidence="3">The sequence shown here is derived from an EMBL/GenBank/DDBJ whole genome shotgun (WGS) entry which is preliminary data.</text>
</comment>
<evidence type="ECO:0000256" key="1">
    <source>
        <dbReference type="ARBA" id="ARBA00007789"/>
    </source>
</evidence>
<dbReference type="InterPro" id="IPR050766">
    <property type="entry name" value="Bact_Lucif_Oxidored"/>
</dbReference>
<dbReference type="AlphaFoldDB" id="A0A7X5R0U3"/>
<organism evidence="3 4">
    <name type="scientific">Lysinibacter cavernae</name>
    <dbReference type="NCBI Taxonomy" id="1640652"/>
    <lineage>
        <taxon>Bacteria</taxon>
        <taxon>Bacillati</taxon>
        <taxon>Actinomycetota</taxon>
        <taxon>Actinomycetes</taxon>
        <taxon>Micrococcales</taxon>
        <taxon>Microbacteriaceae</taxon>
        <taxon>Lysinibacter</taxon>
    </lineage>
</organism>
<dbReference type="SUPFAM" id="SSF51679">
    <property type="entry name" value="Bacterial luciferase-like"/>
    <property type="match status" value="1"/>
</dbReference>
<protein>
    <submittedName>
        <fullName evidence="3">Luciferase family oxidoreductase group 1</fullName>
    </submittedName>
</protein>
<dbReference type="RefSeq" id="WP_341777883.1">
    <property type="nucleotide sequence ID" value="NZ_JAAMOX010000001.1"/>
</dbReference>
<keyword evidence="4" id="KW-1185">Reference proteome</keyword>
<dbReference type="Proteomes" id="UP000541033">
    <property type="component" value="Unassembled WGS sequence"/>
</dbReference>
<dbReference type="NCBIfam" id="TIGR03558">
    <property type="entry name" value="oxido_grp_1"/>
    <property type="match status" value="1"/>
</dbReference>
<gene>
    <name evidence="3" type="ORF">FHX76_001436</name>
</gene>
<dbReference type="CDD" id="cd00347">
    <property type="entry name" value="Flavin_utilizing_monoxygenases"/>
    <property type="match status" value="1"/>
</dbReference>
<evidence type="ECO:0000313" key="4">
    <source>
        <dbReference type="Proteomes" id="UP000541033"/>
    </source>
</evidence>
<evidence type="ECO:0000313" key="3">
    <source>
        <dbReference type="EMBL" id="NIH53568.1"/>
    </source>
</evidence>
<name>A0A7X5R0U3_9MICO</name>
<dbReference type="PANTHER" id="PTHR30137">
    <property type="entry name" value="LUCIFERASE-LIKE MONOOXYGENASE"/>
    <property type="match status" value="1"/>
</dbReference>
<sequence length="345" mass="37151">MKLSVLDLVPVRGGQSTSQALAATVSLAQTADSLGFERFWLAEHHNMSAVASTNPPVLIAMVAAQTERIRVGSGGVMLPNHSSLIIAEQFALLEAANPGRIDLGIGRAPGSDPVITAFLSQSGPTTSVDRFPRQIMEVLTMMSPEGTRVRLSSGPDYELRATPAATSAPTPWLLGSSDYSAQLAGEMGLPYVFANHFAGAGQARALELYRSMFTPSEYLDAPKTFVIVNASVAETVEEARRAALPQLLQFARLRLGKKLGPVSVIDDIIESALSDEERVLIEKLTESWIIDEPAAAWKRIQAFADEQGADEVMISPNSGAYLADPLDHTPSRERTLRLLAEQARD</sequence>